<keyword evidence="9" id="KW-0732">Signal</keyword>
<evidence type="ECO:0000256" key="7">
    <source>
        <dbReference type="ARBA" id="ARBA00025795"/>
    </source>
</evidence>
<dbReference type="Proteomes" id="UP000310066">
    <property type="component" value="Unassembled WGS sequence"/>
</dbReference>
<dbReference type="Gene3D" id="1.10.489.10">
    <property type="entry name" value="Chloroperoxidase-like"/>
    <property type="match status" value="1"/>
</dbReference>
<dbReference type="PANTHER" id="PTHR33577">
    <property type="entry name" value="STERIGMATOCYSTIN BIOSYNTHESIS PEROXIDASE STCC-RELATED"/>
    <property type="match status" value="1"/>
</dbReference>
<evidence type="ECO:0000256" key="3">
    <source>
        <dbReference type="ARBA" id="ARBA00022617"/>
    </source>
</evidence>
<dbReference type="EMBL" id="NAJP01000006">
    <property type="protein sequence ID" value="TKA47317.1"/>
    <property type="molecule type" value="Genomic_DNA"/>
</dbReference>
<comment type="cofactor">
    <cofactor evidence="1">
        <name>heme b</name>
        <dbReference type="ChEBI" id="CHEBI:60344"/>
    </cofactor>
</comment>
<feature type="domain" description="Heme haloperoxidase family profile" evidence="10">
    <location>
        <begin position="87"/>
        <end position="320"/>
    </location>
</feature>
<sequence>MKASLLLLGLPALGLAYPGMMGDMSREEALQMLREKRDAELVAESQPEKRQILSGLVGSVSQLVSDVGGLLGSVASSVDPANKRPEPGYTYKDPVSGDSRGPCPGLNLLANYGYLPRNGHVTFSEVLDATARGFNMGADLATVLLVFAVLTDGDIPTESFWLGSGPGKVGGLERHSTVEADISPNREDFYLGCGDNHHLSSRLFQQNVYYATHDPNKQFSLDCMSKQWAANGKFSVKHNPYLYYFPFPSIVATAAFNFYPNFFSNGTYGAGGVANYESISSIIGAKLNKNTGQFEYVPERWPVQGWYRRSTEYGAVQALTEAFTRIYPSYPVSMVFPQAQGGTLDAKTALCYIYQGLNSVTPLALAGEEQAAAAGITWALSKLLAVGLDGTTLGCPASTLSPNTYLYPNATNKGGPLNEPASVAANIGSNVYYKTYFTSAPTTPKCSHSS</sequence>
<keyword evidence="3" id="KW-0349">Heme</keyword>
<evidence type="ECO:0000256" key="1">
    <source>
        <dbReference type="ARBA" id="ARBA00001970"/>
    </source>
</evidence>
<name>A0A4U0VE28_9PEZI</name>
<dbReference type="InterPro" id="IPR000028">
    <property type="entry name" value="Chloroperoxidase"/>
</dbReference>
<dbReference type="OrthoDB" id="407298at2759"/>
<dbReference type="PROSITE" id="PS51405">
    <property type="entry name" value="HEME_HALOPEROXIDASE"/>
    <property type="match status" value="1"/>
</dbReference>
<feature type="signal peptide" evidence="9">
    <location>
        <begin position="1"/>
        <end position="16"/>
    </location>
</feature>
<evidence type="ECO:0000256" key="4">
    <source>
        <dbReference type="ARBA" id="ARBA00022723"/>
    </source>
</evidence>
<keyword evidence="5" id="KW-0560">Oxidoreductase</keyword>
<keyword evidence="6" id="KW-0408">Iron</keyword>
<dbReference type="PANTHER" id="PTHR33577:SF1">
    <property type="entry name" value="HEME HALOPEROXIDASE FAMILY PROFILE DOMAIN-CONTAINING PROTEIN"/>
    <property type="match status" value="1"/>
</dbReference>
<dbReference type="GO" id="GO:0046872">
    <property type="term" value="F:metal ion binding"/>
    <property type="evidence" value="ECO:0007669"/>
    <property type="project" value="UniProtKB-KW"/>
</dbReference>
<comment type="caution">
    <text evidence="11">The sequence shown here is derived from an EMBL/GenBank/DDBJ whole genome shotgun (WGS) entry which is preliminary data.</text>
</comment>
<evidence type="ECO:0000256" key="5">
    <source>
        <dbReference type="ARBA" id="ARBA00023002"/>
    </source>
</evidence>
<feature type="region of interest" description="Disordered" evidence="8">
    <location>
        <begin position="78"/>
        <end position="97"/>
    </location>
</feature>
<comment type="similarity">
    <text evidence="7">Belongs to the chloroperoxidase family.</text>
</comment>
<organism evidence="11 12">
    <name type="scientific">Friedmanniomyces endolithicus</name>
    <dbReference type="NCBI Taxonomy" id="329885"/>
    <lineage>
        <taxon>Eukaryota</taxon>
        <taxon>Fungi</taxon>
        <taxon>Dikarya</taxon>
        <taxon>Ascomycota</taxon>
        <taxon>Pezizomycotina</taxon>
        <taxon>Dothideomycetes</taxon>
        <taxon>Dothideomycetidae</taxon>
        <taxon>Mycosphaerellales</taxon>
        <taxon>Teratosphaeriaceae</taxon>
        <taxon>Friedmanniomyces</taxon>
    </lineage>
</organism>
<evidence type="ECO:0000256" key="2">
    <source>
        <dbReference type="ARBA" id="ARBA00022559"/>
    </source>
</evidence>
<accession>A0A4U0VE28</accession>
<reference evidence="11 12" key="1">
    <citation type="submission" date="2017-03" db="EMBL/GenBank/DDBJ databases">
        <title>Genomes of endolithic fungi from Antarctica.</title>
        <authorList>
            <person name="Coleine C."/>
            <person name="Masonjones S."/>
            <person name="Stajich J.E."/>
        </authorList>
    </citation>
    <scope>NUCLEOTIDE SEQUENCE [LARGE SCALE GENOMIC DNA]</scope>
    <source>
        <strain evidence="11 12">CCFEE 5311</strain>
    </source>
</reference>
<evidence type="ECO:0000313" key="11">
    <source>
        <dbReference type="EMBL" id="TKA47317.1"/>
    </source>
</evidence>
<proteinExistence type="inferred from homology"/>
<evidence type="ECO:0000313" key="12">
    <source>
        <dbReference type="Proteomes" id="UP000310066"/>
    </source>
</evidence>
<dbReference type="InterPro" id="IPR036851">
    <property type="entry name" value="Chloroperoxidase-like_sf"/>
</dbReference>
<gene>
    <name evidence="11" type="ORF">B0A54_02795</name>
</gene>
<evidence type="ECO:0000256" key="8">
    <source>
        <dbReference type="SAM" id="MobiDB-lite"/>
    </source>
</evidence>
<dbReference type="AlphaFoldDB" id="A0A4U0VE28"/>
<protein>
    <recommendedName>
        <fullName evidence="10">Heme haloperoxidase family profile domain-containing protein</fullName>
    </recommendedName>
</protein>
<evidence type="ECO:0000256" key="6">
    <source>
        <dbReference type="ARBA" id="ARBA00023004"/>
    </source>
</evidence>
<keyword evidence="4" id="KW-0479">Metal-binding</keyword>
<keyword evidence="2" id="KW-0575">Peroxidase</keyword>
<dbReference type="Pfam" id="PF01328">
    <property type="entry name" value="Peroxidase_2"/>
    <property type="match status" value="1"/>
</dbReference>
<evidence type="ECO:0000259" key="10">
    <source>
        <dbReference type="PROSITE" id="PS51405"/>
    </source>
</evidence>
<feature type="chain" id="PRO_5020421421" description="Heme haloperoxidase family profile domain-containing protein" evidence="9">
    <location>
        <begin position="17"/>
        <end position="450"/>
    </location>
</feature>
<evidence type="ECO:0000256" key="9">
    <source>
        <dbReference type="SAM" id="SignalP"/>
    </source>
</evidence>
<dbReference type="GO" id="GO:0004601">
    <property type="term" value="F:peroxidase activity"/>
    <property type="evidence" value="ECO:0007669"/>
    <property type="project" value="UniProtKB-KW"/>
</dbReference>
<dbReference type="SUPFAM" id="SSF47571">
    <property type="entry name" value="Cloroperoxidase"/>
    <property type="match status" value="1"/>
</dbReference>